<comment type="similarity">
    <text evidence="2">Belongs to the apolipoprotein O/MICOS complex subunit Mic27 family.</text>
</comment>
<evidence type="ECO:0000256" key="8">
    <source>
        <dbReference type="SAM" id="MobiDB-lite"/>
    </source>
</evidence>
<comment type="subcellular location">
    <subcellularLocation>
        <location evidence="7">Mitochondrion inner membrane</location>
    </subcellularLocation>
    <subcellularLocation>
        <location evidence="1">Mitochondrion membrane</location>
    </subcellularLocation>
</comment>
<feature type="compositionally biased region" description="Polar residues" evidence="8">
    <location>
        <begin position="22"/>
        <end position="32"/>
    </location>
</feature>
<dbReference type="AlphaFoldDB" id="A0ABD1F7K7"/>
<dbReference type="InterPro" id="IPR019166">
    <property type="entry name" value="MIC26/MIC27"/>
</dbReference>
<keyword evidence="4" id="KW-1133">Transmembrane helix</keyword>
<dbReference type="EMBL" id="JBDJPC010000002">
    <property type="protein sequence ID" value="KAL1513361.1"/>
    <property type="molecule type" value="Genomic_DNA"/>
</dbReference>
<dbReference type="Proteomes" id="UP001566132">
    <property type="component" value="Unassembled WGS sequence"/>
</dbReference>
<dbReference type="Pfam" id="PF09769">
    <property type="entry name" value="ApoO"/>
    <property type="match status" value="1"/>
</dbReference>
<reference evidence="9 10" key="1">
    <citation type="submission" date="2024-05" db="EMBL/GenBank/DDBJ databases">
        <title>Genetic variation in Jamaican populations of the coffee berry borer (Hypothenemus hampei).</title>
        <authorList>
            <person name="Errbii M."/>
            <person name="Myrie A."/>
        </authorList>
    </citation>
    <scope>NUCLEOTIDE SEQUENCE [LARGE SCALE GENOMIC DNA]</scope>
    <source>
        <strain evidence="9">JA-Hopewell-2020-01-JO</strain>
        <tissue evidence="9">Whole body</tissue>
    </source>
</reference>
<evidence type="ECO:0000256" key="3">
    <source>
        <dbReference type="ARBA" id="ARBA00022692"/>
    </source>
</evidence>
<evidence type="ECO:0000313" key="9">
    <source>
        <dbReference type="EMBL" id="KAL1513361.1"/>
    </source>
</evidence>
<organism evidence="9 10">
    <name type="scientific">Hypothenemus hampei</name>
    <name type="common">Coffee berry borer</name>
    <dbReference type="NCBI Taxonomy" id="57062"/>
    <lineage>
        <taxon>Eukaryota</taxon>
        <taxon>Metazoa</taxon>
        <taxon>Ecdysozoa</taxon>
        <taxon>Arthropoda</taxon>
        <taxon>Hexapoda</taxon>
        <taxon>Insecta</taxon>
        <taxon>Pterygota</taxon>
        <taxon>Neoptera</taxon>
        <taxon>Endopterygota</taxon>
        <taxon>Coleoptera</taxon>
        <taxon>Polyphaga</taxon>
        <taxon>Cucujiformia</taxon>
        <taxon>Curculionidae</taxon>
        <taxon>Scolytinae</taxon>
        <taxon>Hypothenemus</taxon>
    </lineage>
</organism>
<keyword evidence="5 7" id="KW-0496">Mitochondrion</keyword>
<evidence type="ECO:0000313" key="10">
    <source>
        <dbReference type="Proteomes" id="UP001566132"/>
    </source>
</evidence>
<name>A0ABD1F7K7_HYPHA</name>
<feature type="region of interest" description="Disordered" evidence="8">
    <location>
        <begin position="220"/>
        <end position="243"/>
    </location>
</feature>
<keyword evidence="10" id="KW-1185">Reference proteome</keyword>
<keyword evidence="3" id="KW-0812">Transmembrane</keyword>
<dbReference type="PANTHER" id="PTHR14564">
    <property type="entry name" value="MICOS COMPLEX SUBUNIT MIC26 / MIC27 FAMILY MEMBER"/>
    <property type="match status" value="1"/>
</dbReference>
<comment type="function">
    <text evidence="7">Component of the MICOS complex, a large protein complex of the mitochondrial inner membrane that plays crucial roles in the maintenance of crista junctions, inner membrane architecture, and formation of contact sites to the outer membrane.</text>
</comment>
<evidence type="ECO:0000256" key="1">
    <source>
        <dbReference type="ARBA" id="ARBA00004325"/>
    </source>
</evidence>
<protein>
    <recommendedName>
        <fullName evidence="7">MICOS complex subunit</fullName>
    </recommendedName>
</protein>
<gene>
    <name evidence="9" type="ORF">ABEB36_002780</name>
</gene>
<dbReference type="GO" id="GO:0061617">
    <property type="term" value="C:MICOS complex"/>
    <property type="evidence" value="ECO:0007669"/>
    <property type="project" value="UniProtKB-UniRule"/>
</dbReference>
<evidence type="ECO:0000256" key="6">
    <source>
        <dbReference type="ARBA" id="ARBA00023136"/>
    </source>
</evidence>
<evidence type="ECO:0000256" key="4">
    <source>
        <dbReference type="ARBA" id="ARBA00022989"/>
    </source>
</evidence>
<comment type="subunit">
    <text evidence="7">Component of the mitochondrial contact site and cristae organizing system (MICOS) complex.</text>
</comment>
<comment type="caution">
    <text evidence="9">The sequence shown here is derived from an EMBL/GenBank/DDBJ whole genome shotgun (WGS) entry which is preliminary data.</text>
</comment>
<accession>A0ABD1F7K7</accession>
<evidence type="ECO:0000256" key="5">
    <source>
        <dbReference type="ARBA" id="ARBA00023128"/>
    </source>
</evidence>
<proteinExistence type="inferred from homology"/>
<evidence type="ECO:0000256" key="2">
    <source>
        <dbReference type="ARBA" id="ARBA00010904"/>
    </source>
</evidence>
<keyword evidence="6" id="KW-0472">Membrane</keyword>
<keyword evidence="7" id="KW-0999">Mitochondrion inner membrane</keyword>
<sequence length="243" mass="26622">MFFGTVIPRCFLPTAVVIAETKGTQPQDQQNPGHICRPSELPIYTSDPPPLSGSTPEEENQKPNFIENSVRTVRHTFGKYTEEITAYERVAKQSFDESKQNIAWLIDYLRQEDNTLPKAGAISIGALTGLIFGLRGGFFKRTIYATTGALGMASVCYPKEASEYAQVGAVEGKKYLTIAYNFVYGVKKDEPPLELPSLPKVPTSLTEAWNSIKSTASSFISDNSTTPKVEDVKNSASIPKSAN</sequence>
<evidence type="ECO:0000256" key="7">
    <source>
        <dbReference type="RuleBase" id="RU363021"/>
    </source>
</evidence>
<feature type="region of interest" description="Disordered" evidence="8">
    <location>
        <begin position="22"/>
        <end position="64"/>
    </location>
</feature>
<dbReference type="InterPro" id="IPR033182">
    <property type="entry name" value="MIC26/MIC27_animal"/>
</dbReference>
<feature type="compositionally biased region" description="Polar residues" evidence="8">
    <location>
        <begin position="234"/>
        <end position="243"/>
    </location>
</feature>